<name>I2Q7N4_9BACT</name>
<dbReference type="eggNOG" id="COG0438">
    <property type="taxonomic scope" value="Bacteria"/>
</dbReference>
<dbReference type="AlphaFoldDB" id="I2Q7N4"/>
<organism evidence="1">
    <name type="scientific">Desulfovibrio sp. U5L</name>
    <dbReference type="NCBI Taxonomy" id="596152"/>
    <lineage>
        <taxon>Bacteria</taxon>
        <taxon>Pseudomonadati</taxon>
        <taxon>Thermodesulfobacteriota</taxon>
        <taxon>Desulfovibrionia</taxon>
        <taxon>Desulfovibrionales</taxon>
        <taxon>Desulfovibrionaceae</taxon>
        <taxon>Desulfovibrio</taxon>
    </lineage>
</organism>
<dbReference type="STRING" id="596152.DesU5LDRAFT_0069"/>
<dbReference type="EMBL" id="JH600067">
    <property type="protein sequence ID" value="EIG55790.1"/>
    <property type="molecule type" value="Genomic_DNA"/>
</dbReference>
<evidence type="ECO:0000313" key="1">
    <source>
        <dbReference type="EMBL" id="EIG55790.1"/>
    </source>
</evidence>
<dbReference type="HOGENOM" id="CLU_870763_0_0_7"/>
<evidence type="ECO:0008006" key="2">
    <source>
        <dbReference type="Google" id="ProtNLM"/>
    </source>
</evidence>
<sequence>MRIVMIAENDPAGVGSIMRNALHRHTGHTCRLVTTQVRYNHAYQKDLHVPWLDAAGLEELATVLETADVLHFHMLADEHMPLGPLTAAPFLKGKAIVHHHHGHHVFRADPERFRRKYRELGRQNLLVSTPDLLRKLPEARWQPNFVPQDDPRYRPDPRPADGRVRLCHSPTRKDLKNTAELLAVTAQLRDELPQLDLDVIDDAPHNACLARKQASDLCFDHMQGYYGMASLEALSLGLPTIAGLDDWNIATIREFFRTERLPWALARTPQELAVVLRRLVADADARREIGAASRTFMETVWSEARTVAALDAFYADLR</sequence>
<protein>
    <recommendedName>
        <fullName evidence="2">Glycosyltransferase</fullName>
    </recommendedName>
</protein>
<accession>I2Q7N4</accession>
<proteinExistence type="predicted"/>
<gene>
    <name evidence="1" type="ORF">DesU5LDRAFT_0069</name>
</gene>
<reference evidence="1" key="1">
    <citation type="submission" date="2011-11" db="EMBL/GenBank/DDBJ databases">
        <title>Improved High-Quality Draft sequence of Desulfovibrio sp. U5L.</title>
        <authorList>
            <consortium name="US DOE Joint Genome Institute"/>
            <person name="Lucas S."/>
            <person name="Han J."/>
            <person name="Lapidus A."/>
            <person name="Cheng J.-F."/>
            <person name="Goodwin L."/>
            <person name="Pitluck S."/>
            <person name="Peters L."/>
            <person name="Ovchinnikova G."/>
            <person name="Held B."/>
            <person name="Detter J.C."/>
            <person name="Han C."/>
            <person name="Tapia R."/>
            <person name="Land M."/>
            <person name="Hauser L."/>
            <person name="Kyrpides N."/>
            <person name="Ivanova N."/>
            <person name="Pagani I."/>
            <person name="Gabster J."/>
            <person name="Walker C."/>
            <person name="Stolyar S."/>
            <person name="Stahl D."/>
            <person name="Arkin A."/>
            <person name="Dehal P."/>
            <person name="Hazen T."/>
            <person name="Woyke T."/>
        </authorList>
    </citation>
    <scope>NUCLEOTIDE SEQUENCE [LARGE SCALE GENOMIC DNA]</scope>
    <source>
        <strain evidence="1">U5L</strain>
    </source>
</reference>
<dbReference type="SUPFAM" id="SSF53756">
    <property type="entry name" value="UDP-Glycosyltransferase/glycogen phosphorylase"/>
    <property type="match status" value="1"/>
</dbReference>
<dbReference type="Gene3D" id="3.40.50.2000">
    <property type="entry name" value="Glycogen Phosphorylase B"/>
    <property type="match status" value="3"/>
</dbReference>